<evidence type="ECO:0000313" key="6">
    <source>
        <dbReference type="EMBL" id="KAK5982083.1"/>
    </source>
</evidence>
<name>A0AAN8IST1_TRICO</name>
<evidence type="ECO:0008006" key="8">
    <source>
        <dbReference type="Google" id="ProtNLM"/>
    </source>
</evidence>
<dbReference type="GO" id="GO:0045892">
    <property type="term" value="P:negative regulation of DNA-templated transcription"/>
    <property type="evidence" value="ECO:0007669"/>
    <property type="project" value="TreeGrafter"/>
</dbReference>
<dbReference type="PANTHER" id="PTHR37975">
    <property type="entry name" value="FLYWCH ZINC FINGER TRANSCRIPTION FACTOR HOMOLOG"/>
    <property type="match status" value="1"/>
</dbReference>
<evidence type="ECO:0000256" key="1">
    <source>
        <dbReference type="ARBA" id="ARBA00022723"/>
    </source>
</evidence>
<accession>A0AAN8IST1</accession>
<dbReference type="Pfam" id="PF04500">
    <property type="entry name" value="FLYWCH"/>
    <property type="match status" value="1"/>
</dbReference>
<dbReference type="InterPro" id="IPR001660">
    <property type="entry name" value="SAM"/>
</dbReference>
<keyword evidence="7" id="KW-1185">Reference proteome</keyword>
<dbReference type="InterPro" id="IPR052887">
    <property type="entry name" value="FLYWCH-type_ZF"/>
</dbReference>
<sequence length="270" mass="30284">MLDPGCECRTRLELSTYFGLSISTPDGYPDSSCGQRSFWRCERKNECPARVHTNPFTNQIIKRIHSHSHEPPNPEELPRWLLLKQDEGNTPPPEDHPPSAVSCVTSTNSECDSAVDNFLESIRMGKYKSIFAKFSMEVLLSLSAEELGRLCRNDADALCIYHSLRIRFSTPPKASKGVKVFVCEVPLVAVDEPIYQMILLKSQTKEEFISILEKKGLIDTTTVERICVPGPGGIRVELSDEVGFVSKFMPFLQSLNCKGMFESAAHRGRL</sequence>
<evidence type="ECO:0000313" key="7">
    <source>
        <dbReference type="Proteomes" id="UP001331761"/>
    </source>
</evidence>
<comment type="caution">
    <text evidence="6">The sequence shown here is derived from an EMBL/GenBank/DDBJ whole genome shotgun (WGS) entry which is preliminary data.</text>
</comment>
<evidence type="ECO:0000259" key="5">
    <source>
        <dbReference type="Pfam" id="PF04500"/>
    </source>
</evidence>
<dbReference type="Gene3D" id="2.20.25.240">
    <property type="match status" value="1"/>
</dbReference>
<dbReference type="GO" id="GO:0005634">
    <property type="term" value="C:nucleus"/>
    <property type="evidence" value="ECO:0007669"/>
    <property type="project" value="TreeGrafter"/>
</dbReference>
<dbReference type="SUPFAM" id="SSF47769">
    <property type="entry name" value="SAM/Pointed domain"/>
    <property type="match status" value="1"/>
</dbReference>
<dbReference type="PANTHER" id="PTHR37975:SF4">
    <property type="entry name" value="FLYWCH TRANSCRIPTION FACTOR 2"/>
    <property type="match status" value="1"/>
</dbReference>
<dbReference type="EMBL" id="WIXE01005573">
    <property type="protein sequence ID" value="KAK5982083.1"/>
    <property type="molecule type" value="Genomic_DNA"/>
</dbReference>
<dbReference type="InterPro" id="IPR007588">
    <property type="entry name" value="Znf_FLYWCH"/>
</dbReference>
<dbReference type="GO" id="GO:0003700">
    <property type="term" value="F:DNA-binding transcription factor activity"/>
    <property type="evidence" value="ECO:0007669"/>
    <property type="project" value="TreeGrafter"/>
</dbReference>
<dbReference type="GO" id="GO:0043565">
    <property type="term" value="F:sequence-specific DNA binding"/>
    <property type="evidence" value="ECO:0007669"/>
    <property type="project" value="TreeGrafter"/>
</dbReference>
<gene>
    <name evidence="6" type="ORF">GCK32_015317</name>
</gene>
<evidence type="ECO:0000259" key="4">
    <source>
        <dbReference type="Pfam" id="PF00536"/>
    </source>
</evidence>
<dbReference type="InterPro" id="IPR013761">
    <property type="entry name" value="SAM/pointed_sf"/>
</dbReference>
<reference evidence="6 7" key="1">
    <citation type="submission" date="2019-10" db="EMBL/GenBank/DDBJ databases">
        <title>Assembly and Annotation for the nematode Trichostrongylus colubriformis.</title>
        <authorList>
            <person name="Martin J."/>
        </authorList>
    </citation>
    <scope>NUCLEOTIDE SEQUENCE [LARGE SCALE GENOMIC DNA]</scope>
    <source>
        <strain evidence="6">G859</strain>
        <tissue evidence="6">Whole worm</tissue>
    </source>
</reference>
<protein>
    <recommendedName>
        <fullName evidence="8">FLYWCH-type domain-containing protein</fullName>
    </recommendedName>
</protein>
<evidence type="ECO:0000256" key="3">
    <source>
        <dbReference type="ARBA" id="ARBA00022833"/>
    </source>
</evidence>
<keyword evidence="1" id="KW-0479">Metal-binding</keyword>
<keyword evidence="2" id="KW-0863">Zinc-finger</keyword>
<evidence type="ECO:0000256" key="2">
    <source>
        <dbReference type="ARBA" id="ARBA00022771"/>
    </source>
</evidence>
<organism evidence="6 7">
    <name type="scientific">Trichostrongylus colubriformis</name>
    <name type="common">Black scour worm</name>
    <dbReference type="NCBI Taxonomy" id="6319"/>
    <lineage>
        <taxon>Eukaryota</taxon>
        <taxon>Metazoa</taxon>
        <taxon>Ecdysozoa</taxon>
        <taxon>Nematoda</taxon>
        <taxon>Chromadorea</taxon>
        <taxon>Rhabditida</taxon>
        <taxon>Rhabditina</taxon>
        <taxon>Rhabditomorpha</taxon>
        <taxon>Strongyloidea</taxon>
        <taxon>Trichostrongylidae</taxon>
        <taxon>Trichostrongylus</taxon>
    </lineage>
</organism>
<dbReference type="Proteomes" id="UP001331761">
    <property type="component" value="Unassembled WGS sequence"/>
</dbReference>
<proteinExistence type="predicted"/>
<feature type="domain" description="FLYWCH-type" evidence="5">
    <location>
        <begin position="31"/>
        <end position="69"/>
    </location>
</feature>
<dbReference type="GO" id="GO:0008270">
    <property type="term" value="F:zinc ion binding"/>
    <property type="evidence" value="ECO:0007669"/>
    <property type="project" value="UniProtKB-KW"/>
</dbReference>
<dbReference type="Pfam" id="PF00536">
    <property type="entry name" value="SAM_1"/>
    <property type="match status" value="1"/>
</dbReference>
<dbReference type="AlphaFoldDB" id="A0AAN8IST1"/>
<keyword evidence="3" id="KW-0862">Zinc</keyword>
<feature type="domain" description="SAM" evidence="4">
    <location>
        <begin position="113"/>
        <end position="150"/>
    </location>
</feature>